<comment type="similarity">
    <text evidence="2">Belongs to the TAPT1 family.</text>
</comment>
<dbReference type="KEGG" id="soy:115882706"/>
<dbReference type="FunCoup" id="A0A6J2XZB1">
    <property type="interactions" value="808"/>
</dbReference>
<dbReference type="GO" id="GO:0036064">
    <property type="term" value="C:ciliary basal body"/>
    <property type="evidence" value="ECO:0007669"/>
    <property type="project" value="TreeGrafter"/>
</dbReference>
<feature type="transmembrane region" description="Helical" evidence="7">
    <location>
        <begin position="227"/>
        <end position="250"/>
    </location>
</feature>
<reference evidence="9" key="1">
    <citation type="submission" date="2025-08" db="UniProtKB">
        <authorList>
            <consortium name="RefSeq"/>
        </authorList>
    </citation>
    <scope>IDENTIFICATION</scope>
    <source>
        <tissue evidence="9">Gonads</tissue>
    </source>
</reference>
<evidence type="ECO:0000313" key="8">
    <source>
        <dbReference type="Proteomes" id="UP000504635"/>
    </source>
</evidence>
<dbReference type="Proteomes" id="UP000504635">
    <property type="component" value="Unplaced"/>
</dbReference>
<evidence type="ECO:0000256" key="3">
    <source>
        <dbReference type="ARBA" id="ARBA00022692"/>
    </source>
</evidence>
<evidence type="ECO:0000256" key="4">
    <source>
        <dbReference type="ARBA" id="ARBA00022989"/>
    </source>
</evidence>
<feature type="region of interest" description="Disordered" evidence="6">
    <location>
        <begin position="576"/>
        <end position="599"/>
    </location>
</feature>
<organism evidence="8 9">
    <name type="scientific">Sitophilus oryzae</name>
    <name type="common">Rice weevil</name>
    <name type="synonym">Curculio oryzae</name>
    <dbReference type="NCBI Taxonomy" id="7048"/>
    <lineage>
        <taxon>Eukaryota</taxon>
        <taxon>Metazoa</taxon>
        <taxon>Ecdysozoa</taxon>
        <taxon>Arthropoda</taxon>
        <taxon>Hexapoda</taxon>
        <taxon>Insecta</taxon>
        <taxon>Pterygota</taxon>
        <taxon>Neoptera</taxon>
        <taxon>Endopterygota</taxon>
        <taxon>Coleoptera</taxon>
        <taxon>Polyphaga</taxon>
        <taxon>Cucujiformia</taxon>
        <taxon>Curculionidae</taxon>
        <taxon>Dryophthorinae</taxon>
        <taxon>Sitophilus</taxon>
    </lineage>
</organism>
<evidence type="ECO:0000256" key="1">
    <source>
        <dbReference type="ARBA" id="ARBA00004141"/>
    </source>
</evidence>
<evidence type="ECO:0000256" key="7">
    <source>
        <dbReference type="SAM" id="Phobius"/>
    </source>
</evidence>
<accession>A0A6J2XZB1</accession>
<protein>
    <submittedName>
        <fullName evidence="9">Protein TAPT1 homolog</fullName>
    </submittedName>
</protein>
<evidence type="ECO:0000313" key="9">
    <source>
        <dbReference type="RefSeq" id="XP_030756787.1"/>
    </source>
</evidence>
<keyword evidence="8" id="KW-1185">Reference proteome</keyword>
<dbReference type="AlphaFoldDB" id="A0A6J2XZB1"/>
<feature type="transmembrane region" description="Helical" evidence="7">
    <location>
        <begin position="106"/>
        <end position="126"/>
    </location>
</feature>
<evidence type="ECO:0000256" key="2">
    <source>
        <dbReference type="ARBA" id="ARBA00008803"/>
    </source>
</evidence>
<dbReference type="Pfam" id="PF05346">
    <property type="entry name" value="DUF747"/>
    <property type="match status" value="1"/>
</dbReference>
<name>A0A6J2XZB1_SITOR</name>
<dbReference type="GeneID" id="115882706"/>
<dbReference type="GO" id="GO:0045724">
    <property type="term" value="P:positive regulation of cilium assembly"/>
    <property type="evidence" value="ECO:0007669"/>
    <property type="project" value="TreeGrafter"/>
</dbReference>
<dbReference type="PANTHER" id="PTHR13317:SF4">
    <property type="entry name" value="TRANSMEMBRANE ANTERIOR POSTERIOR TRANSFORMATION PROTEIN 1 HOMOLOG"/>
    <property type="match status" value="1"/>
</dbReference>
<feature type="transmembrane region" description="Helical" evidence="7">
    <location>
        <begin position="146"/>
        <end position="168"/>
    </location>
</feature>
<evidence type="ECO:0000256" key="5">
    <source>
        <dbReference type="ARBA" id="ARBA00023136"/>
    </source>
</evidence>
<feature type="transmembrane region" description="Helical" evidence="7">
    <location>
        <begin position="418"/>
        <end position="441"/>
    </location>
</feature>
<keyword evidence="5 7" id="KW-0472">Membrane</keyword>
<feature type="transmembrane region" description="Helical" evidence="7">
    <location>
        <begin position="393"/>
        <end position="412"/>
    </location>
</feature>
<dbReference type="RefSeq" id="XP_030756787.1">
    <property type="nucleotide sequence ID" value="XM_030900927.1"/>
</dbReference>
<dbReference type="PANTHER" id="PTHR13317">
    <property type="entry name" value="TRANSMEMBRANE ANTERIOR POSTERIOR TRANSFORMATION PROTEIN 1 HOMOLOG"/>
    <property type="match status" value="1"/>
</dbReference>
<feature type="transmembrane region" description="Helical" evidence="7">
    <location>
        <begin position="324"/>
        <end position="344"/>
    </location>
</feature>
<feature type="transmembrane region" description="Helical" evidence="7">
    <location>
        <begin position="262"/>
        <end position="279"/>
    </location>
</feature>
<evidence type="ECO:0000256" key="6">
    <source>
        <dbReference type="SAM" id="MobiDB-lite"/>
    </source>
</evidence>
<dbReference type="GO" id="GO:0005789">
    <property type="term" value="C:endoplasmic reticulum membrane"/>
    <property type="evidence" value="ECO:0007669"/>
    <property type="project" value="TreeGrafter"/>
</dbReference>
<gene>
    <name evidence="9" type="primary">LOC115882706</name>
</gene>
<comment type="subcellular location">
    <subcellularLocation>
        <location evidence="1">Membrane</location>
        <topology evidence="1">Multi-pass membrane protein</topology>
    </subcellularLocation>
</comment>
<sequence length="599" mass="69043">MEEKSVSGIEKKIRFRQPTKILFKQDSKIEDLIGNEYKEKGDMDYTRSAKSPSLLSFLQVEVTRDYLLENDEERFSARREKIYSFMRIPKEVEKFMQYGIMHCTDSFLFLYTFLPVRVVLALWALVTRPFSKCFGLNNPNRKILTPAEICDLLKAIILVFCTTVLWCLDTNMMYHMIKSQSVIKLYLFYNMLEIGDRLFSSLGQDTIDALFWTATEPRGKKREHLGVIPHLVFVLVYVILHSILVLFQATTLNVAVNSNNKALLTIMMSNNFVELKGSVFKKFDKNNLFQVSCSDVRERFHLVILLFIVILQTLREYSWKIDNVWVLLVDCFAVLFAEVLVDWIKHAFITRFNELHLDVYKDYRTSLAYDLAQSRQKHAFSDHSDLVARRMGFIPLPLGVIMFRVLFTSINIKNIPAVIILLVAYLCLWSTKILNSIFILGKACAFISQHKMEKNLQSSPLNNTDVKEKLKDIATSPQHPVYEQPRRGSYLKSSFPSIDVKNDDLIVNSPPSDLGASAIFANSTVDLKNASLNEELLKVNGEDIRIEQTSEEILTRSVPDFKKELSENELMSKTEMENLKKSESEPNLINMADSQCKDT</sequence>
<proteinExistence type="inferred from homology"/>
<keyword evidence="3 7" id="KW-0812">Transmembrane</keyword>
<dbReference type="InParanoid" id="A0A6J2XZB1"/>
<dbReference type="OrthoDB" id="29023at2759"/>
<feature type="transmembrane region" description="Helical" evidence="7">
    <location>
        <begin position="300"/>
        <end position="318"/>
    </location>
</feature>
<dbReference type="InterPro" id="IPR008010">
    <property type="entry name" value="Tatp1"/>
</dbReference>
<keyword evidence="4 7" id="KW-1133">Transmembrane helix</keyword>